<dbReference type="RefSeq" id="WP_061919131.1">
    <property type="nucleotide sequence ID" value="NZ_DF967971.1"/>
</dbReference>
<evidence type="ECO:0008006" key="4">
    <source>
        <dbReference type="Google" id="ProtNLM"/>
    </source>
</evidence>
<evidence type="ECO:0000256" key="1">
    <source>
        <dbReference type="SAM" id="SignalP"/>
    </source>
</evidence>
<keyword evidence="3" id="KW-1185">Reference proteome</keyword>
<reference evidence="2 3" key="1">
    <citation type="submission" date="2015-07" db="EMBL/GenBank/DDBJ databases">
        <title>Draft genome of Bellilinea caldifistulae DSM 17877.</title>
        <authorList>
            <person name="Hemp J."/>
            <person name="Ward L.M."/>
            <person name="Pace L.A."/>
            <person name="Fischer W.W."/>
        </authorList>
    </citation>
    <scope>NUCLEOTIDE SEQUENCE [LARGE SCALE GENOMIC DNA]</scope>
    <source>
        <strain evidence="2 3">GOMI-1</strain>
    </source>
</reference>
<dbReference type="AlphaFoldDB" id="A0A0P6XT60"/>
<feature type="signal peptide" evidence="1">
    <location>
        <begin position="1"/>
        <end position="19"/>
    </location>
</feature>
<keyword evidence="1" id="KW-0732">Signal</keyword>
<dbReference type="Gene3D" id="3.10.450.50">
    <property type="match status" value="1"/>
</dbReference>
<comment type="caution">
    <text evidence="2">The sequence shown here is derived from an EMBL/GenBank/DDBJ whole genome shotgun (WGS) entry which is preliminary data.</text>
</comment>
<protein>
    <recommendedName>
        <fullName evidence="4">DUF3828 domain-containing protein</fullName>
    </recommendedName>
</protein>
<dbReference type="STRING" id="360411.AC812_06035"/>
<evidence type="ECO:0000313" key="3">
    <source>
        <dbReference type="Proteomes" id="UP000050514"/>
    </source>
</evidence>
<organism evidence="2 3">
    <name type="scientific">Bellilinea caldifistulae</name>
    <dbReference type="NCBI Taxonomy" id="360411"/>
    <lineage>
        <taxon>Bacteria</taxon>
        <taxon>Bacillati</taxon>
        <taxon>Chloroflexota</taxon>
        <taxon>Anaerolineae</taxon>
        <taxon>Anaerolineales</taxon>
        <taxon>Anaerolineaceae</taxon>
        <taxon>Bellilinea</taxon>
    </lineage>
</organism>
<feature type="chain" id="PRO_5006133217" description="DUF3828 domain-containing protein" evidence="1">
    <location>
        <begin position="20"/>
        <end position="137"/>
    </location>
</feature>
<sequence>MKTKILMLLITAFLTLLTAACTQSSDPQTVGQPAIPPDKVVEALYSEYLQTWPPRPFNEIAQLSPDFAESLSKKQQEGMFVIPFICAQDFPEKMEVQSTSLDGDTAKVIVKSSFGNSIELSLKVIDGEWKIDQAVCQ</sequence>
<evidence type="ECO:0000313" key="2">
    <source>
        <dbReference type="EMBL" id="KPL76244.1"/>
    </source>
</evidence>
<proteinExistence type="predicted"/>
<name>A0A0P6XT60_9CHLR</name>
<dbReference type="Proteomes" id="UP000050514">
    <property type="component" value="Unassembled WGS sequence"/>
</dbReference>
<dbReference type="PROSITE" id="PS51257">
    <property type="entry name" value="PROKAR_LIPOPROTEIN"/>
    <property type="match status" value="1"/>
</dbReference>
<accession>A0A0P6XT60</accession>
<dbReference type="EMBL" id="LGHJ01000012">
    <property type="protein sequence ID" value="KPL76244.1"/>
    <property type="molecule type" value="Genomic_DNA"/>
</dbReference>
<gene>
    <name evidence="2" type="ORF">AC812_06035</name>
</gene>